<evidence type="ECO:0000313" key="1">
    <source>
        <dbReference type="EMBL" id="KKA09548.1"/>
    </source>
</evidence>
<gene>
    <name evidence="1" type="ORF">VP02_03250</name>
</gene>
<dbReference type="Proteomes" id="UP000033662">
    <property type="component" value="Unassembled WGS sequence"/>
</dbReference>
<sequence length="125" mass="13968">MNAHAACLGLFALTLPLPWESLQASTWQICHLELRIVEVLKQPYPQLQAQIVKARPKSASVECPAQGSSLTFTPETPDYQATLPRRQWPGKGQSVRVDYRYLDGVCKGDGNSYACRIKHYPVVGR</sequence>
<dbReference type="OrthoDB" id="6999251at2"/>
<accession>A0A0F4XW01</accession>
<comment type="caution">
    <text evidence="1">The sequence shown here is derived from an EMBL/GenBank/DDBJ whole genome shotgun (WGS) entry which is preliminary data.</text>
</comment>
<reference evidence="1 2" key="1">
    <citation type="submission" date="2015-03" db="EMBL/GenBank/DDBJ databases">
        <title>Pseudomonas fluorescens 1855-344 Genome sequencing and assembly.</title>
        <authorList>
            <person name="Eng W.W.H."/>
            <person name="Gan H.M."/>
            <person name="Savka M.A."/>
        </authorList>
    </citation>
    <scope>NUCLEOTIDE SEQUENCE [LARGE SCALE GENOMIC DNA]</scope>
    <source>
        <strain evidence="1 2">1855-344</strain>
    </source>
</reference>
<proteinExistence type="predicted"/>
<organism evidence="1 2">
    <name type="scientific">Pseudomonas kilonensis</name>
    <dbReference type="NCBI Taxonomy" id="132476"/>
    <lineage>
        <taxon>Bacteria</taxon>
        <taxon>Pseudomonadati</taxon>
        <taxon>Pseudomonadota</taxon>
        <taxon>Gammaproteobacteria</taxon>
        <taxon>Pseudomonadales</taxon>
        <taxon>Pseudomonadaceae</taxon>
        <taxon>Pseudomonas</taxon>
    </lineage>
</organism>
<protein>
    <submittedName>
        <fullName evidence="1">Uncharacterized protein</fullName>
    </submittedName>
</protein>
<name>A0A0F4XW01_9PSED</name>
<dbReference type="AlphaFoldDB" id="A0A0F4XW01"/>
<evidence type="ECO:0000313" key="2">
    <source>
        <dbReference type="Proteomes" id="UP000033662"/>
    </source>
</evidence>
<dbReference type="EMBL" id="JZXC01000002">
    <property type="protein sequence ID" value="KKA09548.1"/>
    <property type="molecule type" value="Genomic_DNA"/>
</dbReference>
<dbReference type="PATRIC" id="fig|132476.4.peg.2291"/>